<sequence length="407" mass="46263">MDVGYNNVANAIVNSAQEGFMFNDGPALAKLFVFDEKTLYMLGTKLSNITDFDAYTVLISDVVFAQFTSTYLSYVRDIRSMHEEERHKQLCRLADVFSALMAASQGPWLIPVMRPLALELCSSAQVTFNATQDSASFAQAASVLLRLLIDLLSDSSTPLEESKRMGSMFVAGLLLRISLRTSAAPGAYASKALEVRSLSSSSVFSQRDRVSYNYWLGRYYLTCYYIDKARTHLEYAFANCPSWHYHNKRAILRHLFVANLIRGLLPTEHLLEQYEMEPVYSQLIIHFSKGNIAGFQQMLVDNVDFFRSQGNYLILMERTEILMYRNLLRRVSLINTGSERSRMIPYSDILTAFRVSSRNYDMDDAEMESVLASLLSQKFVLGYAFHHQRVLNLSKKSSPFPQIASVN</sequence>
<dbReference type="InterPro" id="IPR045114">
    <property type="entry name" value="Csn12-like"/>
</dbReference>
<name>A0A9W7Y5E9_9FUNG</name>
<keyword evidence="3" id="KW-1185">Reference proteome</keyword>
<dbReference type="SMART" id="SM00753">
    <property type="entry name" value="PAM"/>
    <property type="match status" value="1"/>
</dbReference>
<dbReference type="GO" id="GO:0000973">
    <property type="term" value="P:post-transcriptional tethering of RNA polymerase II gene DNA at nuclear periphery"/>
    <property type="evidence" value="ECO:0007669"/>
    <property type="project" value="TreeGrafter"/>
</dbReference>
<dbReference type="EMBL" id="JANBOJ010000007">
    <property type="protein sequence ID" value="KAJ1725331.1"/>
    <property type="molecule type" value="Genomic_DNA"/>
</dbReference>
<dbReference type="GO" id="GO:0016973">
    <property type="term" value="P:poly(A)+ mRNA export from nucleus"/>
    <property type="evidence" value="ECO:0007669"/>
    <property type="project" value="TreeGrafter"/>
</dbReference>
<accession>A0A9W7Y5E9</accession>
<dbReference type="OrthoDB" id="5404651at2759"/>
<organism evidence="2 3">
    <name type="scientific">Coemansia erecta</name>
    <dbReference type="NCBI Taxonomy" id="147472"/>
    <lineage>
        <taxon>Eukaryota</taxon>
        <taxon>Fungi</taxon>
        <taxon>Fungi incertae sedis</taxon>
        <taxon>Zoopagomycota</taxon>
        <taxon>Kickxellomycotina</taxon>
        <taxon>Kickxellomycetes</taxon>
        <taxon>Kickxellales</taxon>
        <taxon>Kickxellaceae</taxon>
        <taxon>Coemansia</taxon>
    </lineage>
</organism>
<evidence type="ECO:0000313" key="3">
    <source>
        <dbReference type="Proteomes" id="UP001149813"/>
    </source>
</evidence>
<dbReference type="GO" id="GO:0070390">
    <property type="term" value="C:transcription export complex 2"/>
    <property type="evidence" value="ECO:0007669"/>
    <property type="project" value="TreeGrafter"/>
</dbReference>
<evidence type="ECO:0000259" key="1">
    <source>
        <dbReference type="Pfam" id="PF01399"/>
    </source>
</evidence>
<dbReference type="Proteomes" id="UP001149813">
    <property type="component" value="Unassembled WGS sequence"/>
</dbReference>
<dbReference type="InterPro" id="IPR000717">
    <property type="entry name" value="PCI_dom"/>
</dbReference>
<gene>
    <name evidence="2" type="ORF">LPJ53_000463</name>
</gene>
<dbReference type="InterPro" id="IPR036388">
    <property type="entry name" value="WH-like_DNA-bd_sf"/>
</dbReference>
<protein>
    <recommendedName>
        <fullName evidence="1">PCI domain-containing protein</fullName>
    </recommendedName>
</protein>
<feature type="domain" description="PCI" evidence="1">
    <location>
        <begin position="302"/>
        <end position="394"/>
    </location>
</feature>
<dbReference type="GO" id="GO:0003723">
    <property type="term" value="F:RNA binding"/>
    <property type="evidence" value="ECO:0007669"/>
    <property type="project" value="InterPro"/>
</dbReference>
<dbReference type="Gene3D" id="1.10.10.10">
    <property type="entry name" value="Winged helix-like DNA-binding domain superfamily/Winged helix DNA-binding domain"/>
    <property type="match status" value="1"/>
</dbReference>
<proteinExistence type="predicted"/>
<reference evidence="2" key="1">
    <citation type="submission" date="2022-07" db="EMBL/GenBank/DDBJ databases">
        <title>Phylogenomic reconstructions and comparative analyses of Kickxellomycotina fungi.</title>
        <authorList>
            <person name="Reynolds N.K."/>
            <person name="Stajich J.E."/>
            <person name="Barry K."/>
            <person name="Grigoriev I.V."/>
            <person name="Crous P."/>
            <person name="Smith M.E."/>
        </authorList>
    </citation>
    <scope>NUCLEOTIDE SEQUENCE</scope>
    <source>
        <strain evidence="2">NBRC 32514</strain>
    </source>
</reference>
<dbReference type="Pfam" id="PF01399">
    <property type="entry name" value="PCI"/>
    <property type="match status" value="1"/>
</dbReference>
<comment type="caution">
    <text evidence="2">The sequence shown here is derived from an EMBL/GenBank/DDBJ whole genome shotgun (WGS) entry which is preliminary data.</text>
</comment>
<evidence type="ECO:0000313" key="2">
    <source>
        <dbReference type="EMBL" id="KAJ1725331.1"/>
    </source>
</evidence>
<dbReference type="PANTHER" id="PTHR12732:SF8">
    <property type="entry name" value="NUCLEAR MRNA EXPORT PROTEIN THP1"/>
    <property type="match status" value="1"/>
</dbReference>
<dbReference type="GO" id="GO:0006368">
    <property type="term" value="P:transcription elongation by RNA polymerase II"/>
    <property type="evidence" value="ECO:0007669"/>
    <property type="project" value="TreeGrafter"/>
</dbReference>
<dbReference type="AlphaFoldDB" id="A0A9W7Y5E9"/>
<dbReference type="PANTHER" id="PTHR12732">
    <property type="entry name" value="UNCHARACTERIZED PROTEASOME COMPONENT REGION PCI-CONTAINING"/>
    <property type="match status" value="1"/>
</dbReference>
<dbReference type="GO" id="GO:0003690">
    <property type="term" value="F:double-stranded DNA binding"/>
    <property type="evidence" value="ECO:0007669"/>
    <property type="project" value="InterPro"/>
</dbReference>